<keyword evidence="4" id="KW-1185">Reference proteome</keyword>
<dbReference type="AlphaFoldDB" id="A0A9W6ZUY1"/>
<reference evidence="4" key="1">
    <citation type="journal article" date="2023" name="Commun. Biol.">
        <title>Genome analysis of Parmales, the sister group of diatoms, reveals the evolutionary specialization of diatoms from phago-mixotrophs to photoautotrophs.</title>
        <authorList>
            <person name="Ban H."/>
            <person name="Sato S."/>
            <person name="Yoshikawa S."/>
            <person name="Yamada K."/>
            <person name="Nakamura Y."/>
            <person name="Ichinomiya M."/>
            <person name="Sato N."/>
            <person name="Blanc-Mathieu R."/>
            <person name="Endo H."/>
            <person name="Kuwata A."/>
            <person name="Ogata H."/>
        </authorList>
    </citation>
    <scope>NUCLEOTIDE SEQUENCE [LARGE SCALE GENOMIC DNA]</scope>
    <source>
        <strain evidence="4">NIES 3701</strain>
    </source>
</reference>
<feature type="transmembrane region" description="Helical" evidence="2">
    <location>
        <begin position="280"/>
        <end position="302"/>
    </location>
</feature>
<feature type="transmembrane region" description="Helical" evidence="2">
    <location>
        <begin position="74"/>
        <end position="93"/>
    </location>
</feature>
<evidence type="ECO:0000256" key="2">
    <source>
        <dbReference type="SAM" id="Phobius"/>
    </source>
</evidence>
<feature type="region of interest" description="Disordered" evidence="1">
    <location>
        <begin position="1"/>
        <end position="28"/>
    </location>
</feature>
<name>A0A9W6ZUY1_9STRA</name>
<dbReference type="OrthoDB" id="10315598at2759"/>
<feature type="transmembrane region" description="Helical" evidence="2">
    <location>
        <begin position="49"/>
        <end position="67"/>
    </location>
</feature>
<feature type="transmembrane region" description="Helical" evidence="2">
    <location>
        <begin position="314"/>
        <end position="338"/>
    </location>
</feature>
<feature type="compositionally biased region" description="Low complexity" evidence="1">
    <location>
        <begin position="13"/>
        <end position="28"/>
    </location>
</feature>
<organism evidence="3 4">
    <name type="scientific">Triparma strigata</name>
    <dbReference type="NCBI Taxonomy" id="1606541"/>
    <lineage>
        <taxon>Eukaryota</taxon>
        <taxon>Sar</taxon>
        <taxon>Stramenopiles</taxon>
        <taxon>Ochrophyta</taxon>
        <taxon>Bolidophyceae</taxon>
        <taxon>Parmales</taxon>
        <taxon>Triparmaceae</taxon>
        <taxon>Triparma</taxon>
    </lineage>
</organism>
<evidence type="ECO:0000256" key="1">
    <source>
        <dbReference type="SAM" id="MobiDB-lite"/>
    </source>
</evidence>
<protein>
    <submittedName>
        <fullName evidence="3">Uncharacterized protein</fullName>
    </submittedName>
</protein>
<sequence length="386" mass="42105">MSNPYAAFNAPTKTQAPSKAPASSTTPSPLNRLRLHLSTLPPPASWQKTLAAVFLFLACVSVIYSVYPSPCNSFTLPFTLTCNTVTMLLYALVVTTPPYEFDDSVFYLLQSLNMPSSSTIRKTIKPWLFMNTLAYVIGLSTAIGSSVALARFRCVNSNLFQVIGLVCLTGINYVCLCIYSAVIVRAYVISSDTGEGTVLLRWIRCSCCSRNLKKAVALMPFVGLAVAGTTITVEDWALRCDLPLHSFLVGCSAIFLVYALLGFYIFWFGGKARRGKCVTFLIGLNTLAGAVISTCGIIWLSTTDTDCMETSPRLYQAAVVMKVTLLSATLFVGVFSCCCKVENCVFRDDTFLHDMREPHPNSPLAKIKNKKTANGKGAVDLPSERL</sequence>
<feature type="transmembrane region" description="Helical" evidence="2">
    <location>
        <begin position="247"/>
        <end position="268"/>
    </location>
</feature>
<keyword evidence="2" id="KW-1133">Transmembrane helix</keyword>
<gene>
    <name evidence="3" type="ORF">TrST_g3977</name>
</gene>
<keyword evidence="2" id="KW-0812">Transmembrane</keyword>
<keyword evidence="2" id="KW-0472">Membrane</keyword>
<feature type="transmembrane region" description="Helical" evidence="2">
    <location>
        <begin position="162"/>
        <end position="188"/>
    </location>
</feature>
<accession>A0A9W6ZUY1</accession>
<proteinExistence type="predicted"/>
<evidence type="ECO:0000313" key="4">
    <source>
        <dbReference type="Proteomes" id="UP001165085"/>
    </source>
</evidence>
<evidence type="ECO:0000313" key="3">
    <source>
        <dbReference type="EMBL" id="GMH57593.1"/>
    </source>
</evidence>
<dbReference type="Proteomes" id="UP001165085">
    <property type="component" value="Unassembled WGS sequence"/>
</dbReference>
<dbReference type="EMBL" id="BRXY01000047">
    <property type="protein sequence ID" value="GMH57593.1"/>
    <property type="molecule type" value="Genomic_DNA"/>
</dbReference>
<comment type="caution">
    <text evidence="3">The sequence shown here is derived from an EMBL/GenBank/DDBJ whole genome shotgun (WGS) entry which is preliminary data.</text>
</comment>
<feature type="region of interest" description="Disordered" evidence="1">
    <location>
        <begin position="362"/>
        <end position="386"/>
    </location>
</feature>
<feature type="transmembrane region" description="Helical" evidence="2">
    <location>
        <begin position="127"/>
        <end position="150"/>
    </location>
</feature>